<sequence>MAQRDGGAGADREGSTAEALDGVATRPLSLARRRHPPLTPPQRRVSCLVHQTNPGSSAVELKLKLQLPPDIGAEAPPADRFPRYVGTSTPGTIRGTSLDMDAGCAAEAAAAPERQ</sequence>
<feature type="region of interest" description="Disordered" evidence="1">
    <location>
        <begin position="70"/>
        <end position="99"/>
    </location>
</feature>
<dbReference type="AlphaFoldDB" id="A0A9Q8V9C6"/>
<dbReference type="EMBL" id="CP086356">
    <property type="protein sequence ID" value="UNI17598.1"/>
    <property type="molecule type" value="Genomic_DNA"/>
</dbReference>
<evidence type="ECO:0000313" key="3">
    <source>
        <dbReference type="Proteomes" id="UP000829364"/>
    </source>
</evidence>
<dbReference type="RefSeq" id="XP_047841079.1">
    <property type="nucleotide sequence ID" value="XM_047985102.1"/>
</dbReference>
<name>A0A9Q8V9C6_9HYPO</name>
<feature type="region of interest" description="Disordered" evidence="1">
    <location>
        <begin position="1"/>
        <end position="44"/>
    </location>
</feature>
<gene>
    <name evidence="2" type="ORF">JDV02_003930</name>
</gene>
<organism evidence="2 3">
    <name type="scientific">Purpureocillium takamizusanense</name>
    <dbReference type="NCBI Taxonomy" id="2060973"/>
    <lineage>
        <taxon>Eukaryota</taxon>
        <taxon>Fungi</taxon>
        <taxon>Dikarya</taxon>
        <taxon>Ascomycota</taxon>
        <taxon>Pezizomycotina</taxon>
        <taxon>Sordariomycetes</taxon>
        <taxon>Hypocreomycetidae</taxon>
        <taxon>Hypocreales</taxon>
        <taxon>Ophiocordycipitaceae</taxon>
        <taxon>Purpureocillium</taxon>
    </lineage>
</organism>
<accession>A0A9Q8V9C6</accession>
<dbReference type="Proteomes" id="UP000829364">
    <property type="component" value="Chromosome 3"/>
</dbReference>
<dbReference type="KEGG" id="ptkz:JDV02_003930"/>
<proteinExistence type="predicted"/>
<keyword evidence="3" id="KW-1185">Reference proteome</keyword>
<dbReference type="GeneID" id="72065886"/>
<evidence type="ECO:0000256" key="1">
    <source>
        <dbReference type="SAM" id="MobiDB-lite"/>
    </source>
</evidence>
<protein>
    <submittedName>
        <fullName evidence="2">Uncharacterized protein</fullName>
    </submittedName>
</protein>
<reference evidence="2" key="1">
    <citation type="submission" date="2021-11" db="EMBL/GenBank/DDBJ databases">
        <title>Purpureocillium_takamizusanense_genome.</title>
        <authorList>
            <person name="Nguyen N.-H."/>
        </authorList>
    </citation>
    <scope>NUCLEOTIDE SEQUENCE</scope>
    <source>
        <strain evidence="2">PT3</strain>
    </source>
</reference>
<evidence type="ECO:0000313" key="2">
    <source>
        <dbReference type="EMBL" id="UNI17598.1"/>
    </source>
</evidence>
<feature type="compositionally biased region" description="Polar residues" evidence="1">
    <location>
        <begin position="86"/>
        <end position="95"/>
    </location>
</feature>